<dbReference type="PANTHER" id="PTHR34203">
    <property type="entry name" value="METHYLTRANSFERASE, FKBM FAMILY PROTEIN"/>
    <property type="match status" value="1"/>
</dbReference>
<organism evidence="2 3">
    <name type="scientific">Symbiodinium necroappetens</name>
    <dbReference type="NCBI Taxonomy" id="1628268"/>
    <lineage>
        <taxon>Eukaryota</taxon>
        <taxon>Sar</taxon>
        <taxon>Alveolata</taxon>
        <taxon>Dinophyceae</taxon>
        <taxon>Suessiales</taxon>
        <taxon>Symbiodiniaceae</taxon>
        <taxon>Symbiodinium</taxon>
    </lineage>
</organism>
<dbReference type="Pfam" id="PF05050">
    <property type="entry name" value="Methyltransf_21"/>
    <property type="match status" value="1"/>
</dbReference>
<feature type="non-terminal residue" evidence="2">
    <location>
        <position position="297"/>
    </location>
</feature>
<name>A0A812VNI4_9DINO</name>
<dbReference type="Gene3D" id="3.40.50.150">
    <property type="entry name" value="Vaccinia Virus protein VP39"/>
    <property type="match status" value="1"/>
</dbReference>
<dbReference type="AlphaFoldDB" id="A0A812VNI4"/>
<evidence type="ECO:0000259" key="1">
    <source>
        <dbReference type="Pfam" id="PF05050"/>
    </source>
</evidence>
<dbReference type="SUPFAM" id="SSF53335">
    <property type="entry name" value="S-adenosyl-L-methionine-dependent methyltransferases"/>
    <property type="match status" value="1"/>
</dbReference>
<reference evidence="2" key="1">
    <citation type="submission" date="2021-02" db="EMBL/GenBank/DDBJ databases">
        <authorList>
            <person name="Dougan E. K."/>
            <person name="Rhodes N."/>
            <person name="Thang M."/>
            <person name="Chan C."/>
        </authorList>
    </citation>
    <scope>NUCLEOTIDE SEQUENCE</scope>
</reference>
<evidence type="ECO:0000313" key="3">
    <source>
        <dbReference type="Proteomes" id="UP000601435"/>
    </source>
</evidence>
<dbReference type="OrthoDB" id="442436at2759"/>
<evidence type="ECO:0000313" key="2">
    <source>
        <dbReference type="EMBL" id="CAE7643058.1"/>
    </source>
</evidence>
<dbReference type="EMBL" id="CAJNJA010030409">
    <property type="protein sequence ID" value="CAE7643058.1"/>
    <property type="molecule type" value="Genomic_DNA"/>
</dbReference>
<sequence>HLVGRVLREGRCYPTEPRVFVDVGALCHAHECLSKILLAETARKCGGRSGRIFVDALEPNARNFRSTKAQLRRLPRRWHRRLRLRRAAAGNTTTRATLHGTGAKASLKAEAYGGLSWSFKPSTGKIVSSADARKEQVSVIRLDSWVGARLRARGRVEVLKIDVEGGEWEVLLGAEALLVERRVLCVVLEYSHFWAGASTHITLKGLARWMSERGYDGYLVGSPHLIPVSGVDMQWWHDLYEVCAAPDSRIYRGLAGWCWLNVAFVLRGSRLALAAQKWLPKMGEKVFEGAKDQCYQR</sequence>
<proteinExistence type="predicted"/>
<accession>A0A812VNI4</accession>
<dbReference type="InterPro" id="IPR006342">
    <property type="entry name" value="FkbM_mtfrase"/>
</dbReference>
<dbReference type="NCBIfam" id="TIGR01444">
    <property type="entry name" value="fkbM_fam"/>
    <property type="match status" value="1"/>
</dbReference>
<dbReference type="InterPro" id="IPR052514">
    <property type="entry name" value="SAM-dependent_MTase"/>
</dbReference>
<dbReference type="Proteomes" id="UP000601435">
    <property type="component" value="Unassembled WGS sequence"/>
</dbReference>
<feature type="domain" description="Methyltransferase FkbM" evidence="1">
    <location>
        <begin position="49"/>
        <end position="215"/>
    </location>
</feature>
<dbReference type="InterPro" id="IPR029063">
    <property type="entry name" value="SAM-dependent_MTases_sf"/>
</dbReference>
<gene>
    <name evidence="2" type="ORF">SNEC2469_LOCUS18172</name>
</gene>
<dbReference type="PANTHER" id="PTHR34203:SF15">
    <property type="entry name" value="SLL1173 PROTEIN"/>
    <property type="match status" value="1"/>
</dbReference>
<comment type="caution">
    <text evidence="2">The sequence shown here is derived from an EMBL/GenBank/DDBJ whole genome shotgun (WGS) entry which is preliminary data.</text>
</comment>
<protein>
    <recommendedName>
        <fullName evidence="1">Methyltransferase FkbM domain-containing protein</fullName>
    </recommendedName>
</protein>
<keyword evidence="3" id="KW-1185">Reference proteome</keyword>